<evidence type="ECO:0008006" key="3">
    <source>
        <dbReference type="Google" id="ProtNLM"/>
    </source>
</evidence>
<dbReference type="EMBL" id="CADCXU010025065">
    <property type="protein sequence ID" value="CAB0012185.1"/>
    <property type="molecule type" value="Genomic_DNA"/>
</dbReference>
<sequence length="79" mass="9081">MPSSCIGPTRIFVDNEGARKLALNGAYQARTKHIDVRHHFVRERIQKKEIELEYIPSAEMVADSLTKPLDAEKFEISRQ</sequence>
<name>A0A6H5H5Y6_9HEMI</name>
<accession>A0A6H5H5Y6</accession>
<dbReference type="CDD" id="cd09272">
    <property type="entry name" value="RNase_HI_RT_Ty1"/>
    <property type="match status" value="1"/>
</dbReference>
<organism evidence="1 2">
    <name type="scientific">Nesidiocoris tenuis</name>
    <dbReference type="NCBI Taxonomy" id="355587"/>
    <lineage>
        <taxon>Eukaryota</taxon>
        <taxon>Metazoa</taxon>
        <taxon>Ecdysozoa</taxon>
        <taxon>Arthropoda</taxon>
        <taxon>Hexapoda</taxon>
        <taxon>Insecta</taxon>
        <taxon>Pterygota</taxon>
        <taxon>Neoptera</taxon>
        <taxon>Paraneoptera</taxon>
        <taxon>Hemiptera</taxon>
        <taxon>Heteroptera</taxon>
        <taxon>Panheteroptera</taxon>
        <taxon>Cimicomorpha</taxon>
        <taxon>Miridae</taxon>
        <taxon>Dicyphina</taxon>
        <taxon>Nesidiocoris</taxon>
    </lineage>
</organism>
<protein>
    <recommendedName>
        <fullName evidence="3">Copia protein</fullName>
    </recommendedName>
</protein>
<keyword evidence="2" id="KW-1185">Reference proteome</keyword>
<gene>
    <name evidence="1" type="ORF">NTEN_LOCUS16963</name>
</gene>
<dbReference type="AlphaFoldDB" id="A0A6H5H5Y6"/>
<feature type="non-terminal residue" evidence="1">
    <location>
        <position position="79"/>
    </location>
</feature>
<reference evidence="1 2" key="1">
    <citation type="submission" date="2020-02" db="EMBL/GenBank/DDBJ databases">
        <authorList>
            <person name="Ferguson B K."/>
        </authorList>
    </citation>
    <scope>NUCLEOTIDE SEQUENCE [LARGE SCALE GENOMIC DNA]</scope>
</reference>
<dbReference type="OrthoDB" id="6627390at2759"/>
<evidence type="ECO:0000313" key="1">
    <source>
        <dbReference type="EMBL" id="CAB0012185.1"/>
    </source>
</evidence>
<dbReference type="Proteomes" id="UP000479000">
    <property type="component" value="Unassembled WGS sequence"/>
</dbReference>
<proteinExistence type="predicted"/>
<evidence type="ECO:0000313" key="2">
    <source>
        <dbReference type="Proteomes" id="UP000479000"/>
    </source>
</evidence>